<sequence>MLAYRLKWRRILVAHRLGSPFPVATLPLFGRTKTRESHVSTNVLRNGLHKQAPKHIELRGESGRHYLIKKVLQEKELTRLRVYLAVSDEQQFVLKEVFQNDFNYYRNMHKDLGSPYLRTLSDTIPEESLFVYKYFTDHLLRMAPQTNLPLDITKRILRDALRGIAALHERDIVHTDIKANNILINWRIEKEDPRKIVVDQVQLSDVEDAVHLHPGRSIIGKQLGNYMWRSPEAHARGPINKASDIFSFGVVCIYAMLKEAIFSMDESQLPEGVEPLSVILERQLSYFANAESLNGFLAYLGDENPWCNAFKTLWEGFNERNPRKPFSMCQDIDKDFRDLVCALMHFDPPKRITAETALKHPWFTR</sequence>
<reference evidence="3" key="2">
    <citation type="journal article" date="2009" name="Genome Res.">
        <title>Comparative genomic analyses of the human fungal pathogens Coccidioides and their relatives.</title>
        <authorList>
            <person name="Sharpton T.J."/>
            <person name="Stajich J.E."/>
            <person name="Rounsley S.D."/>
            <person name="Gardner M.J."/>
            <person name="Wortman J.R."/>
            <person name="Jordar V.S."/>
            <person name="Maiti R."/>
            <person name="Kodira C.D."/>
            <person name="Neafsey D.E."/>
            <person name="Zeng Q."/>
            <person name="Hung C.-Y."/>
            <person name="McMahan C."/>
            <person name="Muszewska A."/>
            <person name="Grynberg M."/>
            <person name="Mandel M.A."/>
            <person name="Kellner E.M."/>
            <person name="Barker B.M."/>
            <person name="Galgiani J.N."/>
            <person name="Orbach M.J."/>
            <person name="Kirkland T.N."/>
            <person name="Cole G.T."/>
            <person name="Henn M.R."/>
            <person name="Birren B.W."/>
            <person name="Taylor J.W."/>
        </authorList>
    </citation>
    <scope>NUCLEOTIDE SEQUENCE [LARGE SCALE GENOMIC DNA]</scope>
    <source>
        <strain evidence="3">RMSCC 3488</strain>
    </source>
</reference>
<dbReference type="SMART" id="SM00220">
    <property type="entry name" value="S_TKc"/>
    <property type="match status" value="1"/>
</dbReference>
<evidence type="ECO:0000313" key="3">
    <source>
        <dbReference type="Proteomes" id="UP000054567"/>
    </source>
</evidence>
<dbReference type="GO" id="GO:0005634">
    <property type="term" value="C:nucleus"/>
    <property type="evidence" value="ECO:0007669"/>
    <property type="project" value="TreeGrafter"/>
</dbReference>
<protein>
    <recommendedName>
        <fullName evidence="1">Protein kinase domain-containing protein</fullName>
    </recommendedName>
</protein>
<dbReference type="GO" id="GO:0004674">
    <property type="term" value="F:protein serine/threonine kinase activity"/>
    <property type="evidence" value="ECO:0007669"/>
    <property type="project" value="TreeGrafter"/>
</dbReference>
<dbReference type="InterPro" id="IPR008271">
    <property type="entry name" value="Ser/Thr_kinase_AS"/>
</dbReference>
<dbReference type="EMBL" id="DS268110">
    <property type="protein sequence ID" value="KMM67028.1"/>
    <property type="molecule type" value="Genomic_DNA"/>
</dbReference>
<reference evidence="3" key="3">
    <citation type="journal article" date="2010" name="Genome Res.">
        <title>Population genomic sequencing of Coccidioides fungi reveals recent hybridization and transposon control.</title>
        <authorList>
            <person name="Neafsey D.E."/>
            <person name="Barker B.M."/>
            <person name="Sharpton T.J."/>
            <person name="Stajich J.E."/>
            <person name="Park D.J."/>
            <person name="Whiston E."/>
            <person name="Hung C.-Y."/>
            <person name="McMahan C."/>
            <person name="White J."/>
            <person name="Sykes S."/>
            <person name="Heiman D."/>
            <person name="Young S."/>
            <person name="Zeng Q."/>
            <person name="Abouelleil A."/>
            <person name="Aftuck L."/>
            <person name="Bessette D."/>
            <person name="Brown A."/>
            <person name="FitzGerald M."/>
            <person name="Lui A."/>
            <person name="Macdonald J.P."/>
            <person name="Priest M."/>
            <person name="Orbach M.J."/>
            <person name="Galgiani J.N."/>
            <person name="Kirkland T.N."/>
            <person name="Cole G.T."/>
            <person name="Birren B.W."/>
            <person name="Henn M.R."/>
            <person name="Taylor J.W."/>
            <person name="Rounsley S.D."/>
        </authorList>
    </citation>
    <scope>NUCLEOTIDE SEQUENCE [LARGE SCALE GENOMIC DNA]</scope>
    <source>
        <strain evidence="3">RMSCC 3488</strain>
    </source>
</reference>
<name>A0A0J6F9Z2_COCPO</name>
<dbReference type="OrthoDB" id="4062651at2759"/>
<dbReference type="AlphaFoldDB" id="A0A0J6F9Z2"/>
<organism evidence="2 3">
    <name type="scientific">Coccidioides posadasii RMSCC 3488</name>
    <dbReference type="NCBI Taxonomy" id="454284"/>
    <lineage>
        <taxon>Eukaryota</taxon>
        <taxon>Fungi</taxon>
        <taxon>Dikarya</taxon>
        <taxon>Ascomycota</taxon>
        <taxon>Pezizomycotina</taxon>
        <taxon>Eurotiomycetes</taxon>
        <taxon>Eurotiomycetidae</taxon>
        <taxon>Onygenales</taxon>
        <taxon>Onygenaceae</taxon>
        <taxon>Coccidioides</taxon>
    </lineage>
</organism>
<dbReference type="Pfam" id="PF00069">
    <property type="entry name" value="Pkinase"/>
    <property type="match status" value="1"/>
</dbReference>
<dbReference type="VEuPathDB" id="FungiDB:CPAG_03364"/>
<dbReference type="Gene3D" id="1.10.510.10">
    <property type="entry name" value="Transferase(Phosphotransferase) domain 1"/>
    <property type="match status" value="1"/>
</dbReference>
<accession>A0A0J6F9Z2</accession>
<gene>
    <name evidence="2" type="ORF">CPAG_03364</name>
</gene>
<evidence type="ECO:0000259" key="1">
    <source>
        <dbReference type="PROSITE" id="PS50011"/>
    </source>
</evidence>
<dbReference type="GO" id="GO:0005524">
    <property type="term" value="F:ATP binding"/>
    <property type="evidence" value="ECO:0007669"/>
    <property type="project" value="InterPro"/>
</dbReference>
<dbReference type="GO" id="GO:0044773">
    <property type="term" value="P:mitotic DNA damage checkpoint signaling"/>
    <property type="evidence" value="ECO:0007669"/>
    <property type="project" value="TreeGrafter"/>
</dbReference>
<dbReference type="PROSITE" id="PS00108">
    <property type="entry name" value="PROTEIN_KINASE_ST"/>
    <property type="match status" value="1"/>
</dbReference>
<reference evidence="2 3" key="1">
    <citation type="submission" date="2007-06" db="EMBL/GenBank/DDBJ databases">
        <title>The Genome Sequence of Coccidioides posadasii RMSCC_3488.</title>
        <authorList>
            <consortium name="Coccidioides Genome Resources Consortium"/>
            <consortium name="The Broad Institute Genome Sequencing Platform"/>
            <person name="Henn M.R."/>
            <person name="Sykes S."/>
            <person name="Young S."/>
            <person name="Jaffe D."/>
            <person name="Berlin A."/>
            <person name="Alvarez P."/>
            <person name="Butler J."/>
            <person name="Gnerre S."/>
            <person name="Grabherr M."/>
            <person name="Mauceli E."/>
            <person name="Brockman W."/>
            <person name="Kodira C."/>
            <person name="Alvarado L."/>
            <person name="Zeng Q."/>
            <person name="Crawford M."/>
            <person name="Antoine C."/>
            <person name="Devon K."/>
            <person name="Galgiani J."/>
            <person name="Orsborn K."/>
            <person name="Lewis M.L."/>
            <person name="Nusbaum C."/>
            <person name="Galagan J."/>
            <person name="Birren B."/>
        </authorList>
    </citation>
    <scope>NUCLEOTIDE SEQUENCE [LARGE SCALE GENOMIC DNA]</scope>
    <source>
        <strain evidence="2 3">RMSCC 3488</strain>
    </source>
</reference>
<feature type="domain" description="Protein kinase" evidence="1">
    <location>
        <begin position="23"/>
        <end position="363"/>
    </location>
</feature>
<dbReference type="PANTHER" id="PTHR44167">
    <property type="entry name" value="OVARIAN-SPECIFIC SERINE/THREONINE-PROTEIN KINASE LOK-RELATED"/>
    <property type="match status" value="1"/>
</dbReference>
<dbReference type="InterPro" id="IPR000719">
    <property type="entry name" value="Prot_kinase_dom"/>
</dbReference>
<dbReference type="PROSITE" id="PS50011">
    <property type="entry name" value="PROTEIN_KINASE_DOM"/>
    <property type="match status" value="1"/>
</dbReference>
<evidence type="ECO:0000313" key="2">
    <source>
        <dbReference type="EMBL" id="KMM67028.1"/>
    </source>
</evidence>
<dbReference type="Proteomes" id="UP000054567">
    <property type="component" value="Unassembled WGS sequence"/>
</dbReference>
<dbReference type="PANTHER" id="PTHR44167:SF30">
    <property type="entry name" value="PHOSPHORYLASE KINASE"/>
    <property type="match status" value="1"/>
</dbReference>
<dbReference type="SUPFAM" id="SSF56112">
    <property type="entry name" value="Protein kinase-like (PK-like)"/>
    <property type="match status" value="1"/>
</dbReference>
<dbReference type="InterPro" id="IPR011009">
    <property type="entry name" value="Kinase-like_dom_sf"/>
</dbReference>
<proteinExistence type="predicted"/>